<dbReference type="KEGG" id="tva:4746432"/>
<feature type="compositionally biased region" description="Basic and acidic residues" evidence="1">
    <location>
        <begin position="329"/>
        <end position="339"/>
    </location>
</feature>
<keyword evidence="3" id="KW-1185">Reference proteome</keyword>
<sequence>MSSGTDYYSEASATNNPGNIRDFQYAFKNAIACQISAKASWHFNNHPETAKQIPDGIEYRIASNWVSNFLVSNKMERTLFTLSLETNGYVQHQPKKLPVSIPLKLPPTEREFEQIVKNFRPECTKNDPPPPYHRRHYHEDSEEHVTTPQDLVISQDPEPIGHHHHRHHRSDGHHSSRATSQRVGTERTDKSSYKTDSQVKSRGVVDIQSSQQQDLRSYTSSQNKSSLPAKSSYKSSSKQTDRKSALQKQKLTFQDRINKLLELPERVDRAAQPDSEISPNIRNPGSVHSLEEEYLIKQQTPDISNLATFNDVTVSNYQTKSDKNSVSTKKSDNKVEDKSASSSKSASTNSSKPPSVSSKKSSGSSLPPSIHSKHSSVAQEEKKEENIEEEEEEEDFIEEEEVVVYSYE</sequence>
<evidence type="ECO:0000313" key="2">
    <source>
        <dbReference type="EMBL" id="EAX88768.1"/>
    </source>
</evidence>
<feature type="compositionally biased region" description="Basic residues" evidence="1">
    <location>
        <begin position="162"/>
        <end position="171"/>
    </location>
</feature>
<evidence type="ECO:0000256" key="1">
    <source>
        <dbReference type="SAM" id="MobiDB-lite"/>
    </source>
</evidence>
<organism evidence="2 3">
    <name type="scientific">Trichomonas vaginalis (strain ATCC PRA-98 / G3)</name>
    <dbReference type="NCBI Taxonomy" id="412133"/>
    <lineage>
        <taxon>Eukaryota</taxon>
        <taxon>Metamonada</taxon>
        <taxon>Parabasalia</taxon>
        <taxon>Trichomonadida</taxon>
        <taxon>Trichomonadidae</taxon>
        <taxon>Trichomonas</taxon>
    </lineage>
</organism>
<feature type="compositionally biased region" description="Polar residues" evidence="1">
    <location>
        <begin position="207"/>
        <end position="223"/>
    </location>
</feature>
<proteinExistence type="predicted"/>
<feature type="region of interest" description="Disordered" evidence="1">
    <location>
        <begin position="264"/>
        <end position="285"/>
    </location>
</feature>
<dbReference type="EMBL" id="DS114267">
    <property type="protein sequence ID" value="EAX88768.1"/>
    <property type="molecule type" value="Genomic_DNA"/>
</dbReference>
<reference evidence="2" key="1">
    <citation type="submission" date="2006-10" db="EMBL/GenBank/DDBJ databases">
        <authorList>
            <person name="Amadeo P."/>
            <person name="Zhao Q."/>
            <person name="Wortman J."/>
            <person name="Fraser-Liggett C."/>
            <person name="Carlton J."/>
        </authorList>
    </citation>
    <scope>NUCLEOTIDE SEQUENCE</scope>
    <source>
        <strain evidence="2">G3</strain>
    </source>
</reference>
<feature type="region of interest" description="Disordered" evidence="1">
    <location>
        <begin position="318"/>
        <end position="408"/>
    </location>
</feature>
<dbReference type="VEuPathDB" id="TrichDB:TVAGG3_0374950"/>
<dbReference type="InParanoid" id="A2G245"/>
<dbReference type="RefSeq" id="XP_001301698.1">
    <property type="nucleotide sequence ID" value="XM_001301697.1"/>
</dbReference>
<feature type="compositionally biased region" description="Low complexity" evidence="1">
    <location>
        <begin position="224"/>
        <end position="238"/>
    </location>
</feature>
<dbReference type="VEuPathDB" id="TrichDB:TVAG_477710"/>
<protein>
    <submittedName>
        <fullName evidence="2">Uncharacterized protein</fullName>
    </submittedName>
</protein>
<reference evidence="2" key="2">
    <citation type="journal article" date="2007" name="Science">
        <title>Draft genome sequence of the sexually transmitted pathogen Trichomonas vaginalis.</title>
        <authorList>
            <person name="Carlton J.M."/>
            <person name="Hirt R.P."/>
            <person name="Silva J.C."/>
            <person name="Delcher A.L."/>
            <person name="Schatz M."/>
            <person name="Zhao Q."/>
            <person name="Wortman J.R."/>
            <person name="Bidwell S.L."/>
            <person name="Alsmark U.C.M."/>
            <person name="Besteiro S."/>
            <person name="Sicheritz-Ponten T."/>
            <person name="Noel C.J."/>
            <person name="Dacks J.B."/>
            <person name="Foster P.G."/>
            <person name="Simillion C."/>
            <person name="Van de Peer Y."/>
            <person name="Miranda-Saavedra D."/>
            <person name="Barton G.J."/>
            <person name="Westrop G.D."/>
            <person name="Mueller S."/>
            <person name="Dessi D."/>
            <person name="Fiori P.L."/>
            <person name="Ren Q."/>
            <person name="Paulsen I."/>
            <person name="Zhang H."/>
            <person name="Bastida-Corcuera F.D."/>
            <person name="Simoes-Barbosa A."/>
            <person name="Brown M.T."/>
            <person name="Hayes R.D."/>
            <person name="Mukherjee M."/>
            <person name="Okumura C.Y."/>
            <person name="Schneider R."/>
            <person name="Smith A.J."/>
            <person name="Vanacova S."/>
            <person name="Villalvazo M."/>
            <person name="Haas B.J."/>
            <person name="Pertea M."/>
            <person name="Feldblyum T.V."/>
            <person name="Utterback T.R."/>
            <person name="Shu C.L."/>
            <person name="Osoegawa K."/>
            <person name="de Jong P.J."/>
            <person name="Hrdy I."/>
            <person name="Horvathova L."/>
            <person name="Zubacova Z."/>
            <person name="Dolezal P."/>
            <person name="Malik S.B."/>
            <person name="Logsdon J.M. Jr."/>
            <person name="Henze K."/>
            <person name="Gupta A."/>
            <person name="Wang C.C."/>
            <person name="Dunne R.L."/>
            <person name="Upcroft J.A."/>
            <person name="Upcroft P."/>
            <person name="White O."/>
            <person name="Salzberg S.L."/>
            <person name="Tang P."/>
            <person name="Chiu C.-H."/>
            <person name="Lee Y.-S."/>
            <person name="Embley T.M."/>
            <person name="Coombs G.H."/>
            <person name="Mottram J.C."/>
            <person name="Tachezy J."/>
            <person name="Fraser-Liggett C.M."/>
            <person name="Johnson P.J."/>
        </authorList>
    </citation>
    <scope>NUCLEOTIDE SEQUENCE [LARGE SCALE GENOMIC DNA]</scope>
    <source>
        <strain evidence="2">G3</strain>
    </source>
</reference>
<feature type="compositionally biased region" description="Acidic residues" evidence="1">
    <location>
        <begin position="386"/>
        <end position="402"/>
    </location>
</feature>
<accession>A2G245</accession>
<dbReference type="AlphaFoldDB" id="A2G245"/>
<feature type="compositionally biased region" description="Low complexity" evidence="1">
    <location>
        <begin position="340"/>
        <end position="370"/>
    </location>
</feature>
<feature type="compositionally biased region" description="Basic and acidic residues" evidence="1">
    <location>
        <begin position="184"/>
        <end position="199"/>
    </location>
</feature>
<evidence type="ECO:0000313" key="3">
    <source>
        <dbReference type="Proteomes" id="UP000001542"/>
    </source>
</evidence>
<dbReference type="Proteomes" id="UP000001542">
    <property type="component" value="Unassembled WGS sequence"/>
</dbReference>
<feature type="compositionally biased region" description="Polar residues" evidence="1">
    <location>
        <begin position="318"/>
        <end position="328"/>
    </location>
</feature>
<feature type="region of interest" description="Disordered" evidence="1">
    <location>
        <begin position="119"/>
        <end position="249"/>
    </location>
</feature>
<gene>
    <name evidence="2" type="ORF">TVAG_477710</name>
</gene>
<name>A2G245_TRIV3</name>